<dbReference type="PROSITE" id="PS50082">
    <property type="entry name" value="WD_REPEATS_2"/>
    <property type="match status" value="1"/>
</dbReference>
<dbReference type="AlphaFoldDB" id="A0A026WT82"/>
<protein>
    <recommendedName>
        <fullName evidence="1">WD repeat-containing protein on Y chromosome</fullName>
    </recommendedName>
</protein>
<accession>A0A026WT82</accession>
<dbReference type="InterPro" id="IPR036322">
    <property type="entry name" value="WD40_repeat_dom_sf"/>
</dbReference>
<dbReference type="Pfam" id="PF00400">
    <property type="entry name" value="WD40"/>
    <property type="match status" value="1"/>
</dbReference>
<dbReference type="SUPFAM" id="SSF50978">
    <property type="entry name" value="WD40 repeat-like"/>
    <property type="match status" value="1"/>
</dbReference>
<gene>
    <name evidence="5" type="ORF">X777_16840</name>
</gene>
<evidence type="ECO:0000256" key="3">
    <source>
        <dbReference type="ARBA" id="ARBA00022737"/>
    </source>
</evidence>
<keyword evidence="2 4" id="KW-0853">WD repeat</keyword>
<evidence type="ECO:0000313" key="5">
    <source>
        <dbReference type="EMBL" id="EZA58881.1"/>
    </source>
</evidence>
<dbReference type="Proteomes" id="UP000053097">
    <property type="component" value="Unassembled WGS sequence"/>
</dbReference>
<proteinExistence type="predicted"/>
<keyword evidence="6" id="KW-1185">Reference proteome</keyword>
<dbReference type="Gene3D" id="2.130.10.10">
    <property type="entry name" value="YVTN repeat-like/Quinoprotein amine dehydrogenase"/>
    <property type="match status" value="2"/>
</dbReference>
<evidence type="ECO:0000313" key="6">
    <source>
        <dbReference type="Proteomes" id="UP000053097"/>
    </source>
</evidence>
<evidence type="ECO:0000256" key="4">
    <source>
        <dbReference type="PROSITE-ProRule" id="PRU00221"/>
    </source>
</evidence>
<evidence type="ECO:0000256" key="2">
    <source>
        <dbReference type="ARBA" id="ARBA00022574"/>
    </source>
</evidence>
<dbReference type="PANTHER" id="PTHR44324:SF6">
    <property type="entry name" value="EF-HAND CALCIUM BINDING DOMAIN 8"/>
    <property type="match status" value="1"/>
</dbReference>
<dbReference type="EMBL" id="KK107111">
    <property type="protein sequence ID" value="EZA58881.1"/>
    <property type="molecule type" value="Genomic_DNA"/>
</dbReference>
<dbReference type="InterPro" id="IPR051242">
    <property type="entry name" value="WD-EF-hand_domain"/>
</dbReference>
<dbReference type="PANTHER" id="PTHR44324">
    <property type="entry name" value="WD40 REPEAT DOMAIN 95"/>
    <property type="match status" value="1"/>
</dbReference>
<keyword evidence="3" id="KW-0677">Repeat</keyword>
<dbReference type="InterPro" id="IPR001680">
    <property type="entry name" value="WD40_rpt"/>
</dbReference>
<organism evidence="5 6">
    <name type="scientific">Ooceraea biroi</name>
    <name type="common">Clonal raider ant</name>
    <name type="synonym">Cerapachys biroi</name>
    <dbReference type="NCBI Taxonomy" id="2015173"/>
    <lineage>
        <taxon>Eukaryota</taxon>
        <taxon>Metazoa</taxon>
        <taxon>Ecdysozoa</taxon>
        <taxon>Arthropoda</taxon>
        <taxon>Hexapoda</taxon>
        <taxon>Insecta</taxon>
        <taxon>Pterygota</taxon>
        <taxon>Neoptera</taxon>
        <taxon>Endopterygota</taxon>
        <taxon>Hymenoptera</taxon>
        <taxon>Apocrita</taxon>
        <taxon>Aculeata</taxon>
        <taxon>Formicoidea</taxon>
        <taxon>Formicidae</taxon>
        <taxon>Dorylinae</taxon>
        <taxon>Ooceraea</taxon>
    </lineage>
</organism>
<sequence length="487" mass="55494">MKECSLCVFDATAERMRYIKAWDVPSQKCIRVRDKTFLLPSTLLLSQRVHKARITSKDGYAHTKGVSRILYNRLFRMNTLSVRRLFLLDCIRASTRLASHAHAITRYGQHVDIEITAARFDNSERYLVTGVCTREIASADRQCEITNVVWYENRILCCGWNKHVTEFAPLESGICKKNWTTSHTDHILCSSAKLAQLLATATYNGELVFWRIETGQPLKKYQVIDVGHSIGYIKVWLLSNYMLPNPPKVCVPLLTLKFPFLWKDKTDGGAKRAVRNQPLPLLPSSVRGHMQGISCLQVISSAQIILGGSADHTVRLWSFGGRYLSTLGTFRDWVPILPTIPVEKYFDDIGKIHKFIYIYIYVCFNNSVLENYYASQLPSKIYQGYSRLDNTLSHTPIYTHLSTFSLQPTKAQKTLLLGEKMELANEVVSSERASATLNLQKFYSISIMEIRGGVFQIALDVRFNRVLSIPWNISVKSGVHLRQSKNL</sequence>
<evidence type="ECO:0000256" key="1">
    <source>
        <dbReference type="ARBA" id="ARBA00014901"/>
    </source>
</evidence>
<name>A0A026WT82_OOCBI</name>
<dbReference type="InterPro" id="IPR015943">
    <property type="entry name" value="WD40/YVTN_repeat-like_dom_sf"/>
</dbReference>
<dbReference type="OrthoDB" id="5980302at2759"/>
<reference evidence="5 6" key="1">
    <citation type="journal article" date="2014" name="Curr. Biol.">
        <title>The genome of the clonal raider ant Cerapachys biroi.</title>
        <authorList>
            <person name="Oxley P.R."/>
            <person name="Ji L."/>
            <person name="Fetter-Pruneda I."/>
            <person name="McKenzie S.K."/>
            <person name="Li C."/>
            <person name="Hu H."/>
            <person name="Zhang G."/>
            <person name="Kronauer D.J."/>
        </authorList>
    </citation>
    <scope>NUCLEOTIDE SEQUENCE [LARGE SCALE GENOMIC DNA]</scope>
</reference>
<dbReference type="PROSITE" id="PS50294">
    <property type="entry name" value="WD_REPEATS_REGION"/>
    <property type="match status" value="1"/>
</dbReference>
<dbReference type="STRING" id="2015173.A0A026WT82"/>
<dbReference type="SMART" id="SM00320">
    <property type="entry name" value="WD40"/>
    <property type="match status" value="2"/>
</dbReference>
<feature type="repeat" description="WD" evidence="4">
    <location>
        <begin position="286"/>
        <end position="318"/>
    </location>
</feature>